<dbReference type="EMBL" id="HBGN01009967">
    <property type="protein sequence ID" value="CAD9321234.1"/>
    <property type="molecule type" value="Transcribed_RNA"/>
</dbReference>
<gene>
    <name evidence="2" type="ORF">DBRI1063_LOCUS6388</name>
</gene>
<keyword evidence="1" id="KW-0732">Signal</keyword>
<evidence type="ECO:0000313" key="2">
    <source>
        <dbReference type="EMBL" id="CAD9321234.1"/>
    </source>
</evidence>
<evidence type="ECO:0000256" key="1">
    <source>
        <dbReference type="SAM" id="SignalP"/>
    </source>
</evidence>
<dbReference type="PANTHER" id="PTHR31094">
    <property type="entry name" value="RIKEN CDNA 2310061I04 GENE"/>
    <property type="match status" value="1"/>
</dbReference>
<feature type="chain" id="PRO_5030160126" description="SnoaL-like domain-containing protein" evidence="1">
    <location>
        <begin position="25"/>
        <end position="248"/>
    </location>
</feature>
<feature type="signal peptide" evidence="1">
    <location>
        <begin position="1"/>
        <end position="24"/>
    </location>
</feature>
<dbReference type="PANTHER" id="PTHR31094:SF2">
    <property type="entry name" value="RIKEN CDNA 2310061I04 GENE"/>
    <property type="match status" value="1"/>
</dbReference>
<name>A0A6U3S200_9STRA</name>
<protein>
    <recommendedName>
        <fullName evidence="3">SnoaL-like domain-containing protein</fullName>
    </recommendedName>
</protein>
<evidence type="ECO:0008006" key="3">
    <source>
        <dbReference type="Google" id="ProtNLM"/>
    </source>
</evidence>
<accession>A0A6U3S200</accession>
<reference evidence="2" key="1">
    <citation type="submission" date="2021-01" db="EMBL/GenBank/DDBJ databases">
        <authorList>
            <person name="Corre E."/>
            <person name="Pelletier E."/>
            <person name="Niang G."/>
            <person name="Scheremetjew M."/>
            <person name="Finn R."/>
            <person name="Kale V."/>
            <person name="Holt S."/>
            <person name="Cochrane G."/>
            <person name="Meng A."/>
            <person name="Brown T."/>
            <person name="Cohen L."/>
        </authorList>
    </citation>
    <scope>NUCLEOTIDE SEQUENCE</scope>
    <source>
        <strain evidence="2">Pop2</strain>
    </source>
</reference>
<proteinExistence type="predicted"/>
<dbReference type="AlphaFoldDB" id="A0A6U3S200"/>
<organism evidence="2">
    <name type="scientific">Ditylum brightwellii</name>
    <dbReference type="NCBI Taxonomy" id="49249"/>
    <lineage>
        <taxon>Eukaryota</taxon>
        <taxon>Sar</taxon>
        <taxon>Stramenopiles</taxon>
        <taxon>Ochrophyta</taxon>
        <taxon>Bacillariophyta</taxon>
        <taxon>Mediophyceae</taxon>
        <taxon>Lithodesmiophycidae</taxon>
        <taxon>Lithodesmiales</taxon>
        <taxon>Lithodesmiaceae</taxon>
        <taxon>Ditylum</taxon>
    </lineage>
</organism>
<dbReference type="InterPro" id="IPR018790">
    <property type="entry name" value="DUF2358"/>
</dbReference>
<sequence length="248" mass="27809">MMGAMGCQIAIATAILLCMGVTYAFQSSRLLPTPFRQCIEKRHAHLSVFDDITELQTVVGNEGAVGETADLPPVLQGIMDERREFNMNLGRAMDVLRKDYPYMLYKSPDFSIYHDDIKVSDPSGVQLSGLKNYKNSFKFLQTIVGLFYNLERSSVQHRIVYDFARSSIRISWHATLVPKVVGNRRNSLYFDGYSVYKLDATSGKIIEHRVENLLINNIPATPPYGILSVLQGELTRDVERVPAGVGAI</sequence>
<dbReference type="Pfam" id="PF10184">
    <property type="entry name" value="DUF2358"/>
    <property type="match status" value="1"/>
</dbReference>